<comment type="caution">
    <text evidence="1">The sequence shown here is derived from an EMBL/GenBank/DDBJ whole genome shotgun (WGS) entry which is preliminary data.</text>
</comment>
<evidence type="ECO:0000313" key="1">
    <source>
        <dbReference type="EMBL" id="KVG68775.1"/>
    </source>
</evidence>
<proteinExistence type="predicted"/>
<sequence>MSNRPQQLTLPPLRTHSRTEFRALRACGRLPIATIARLHFDAGTTERLDVERLLRTMRDDLVARAAGRIVGARIAPAGVNREVRR</sequence>
<dbReference type="AlphaFoldDB" id="A0A103RJ88"/>
<name>A0A103RJ88_9BURK</name>
<evidence type="ECO:0000313" key="2">
    <source>
        <dbReference type="Proteomes" id="UP000064029"/>
    </source>
</evidence>
<reference evidence="1 2" key="1">
    <citation type="submission" date="2015-11" db="EMBL/GenBank/DDBJ databases">
        <title>Expanding the genomic diversity of Burkholderia species for the development of highly accurate diagnostics.</title>
        <authorList>
            <person name="Sahl J."/>
            <person name="Keim P."/>
            <person name="Wagner D."/>
        </authorList>
    </citation>
    <scope>NUCLEOTIDE SEQUENCE [LARGE SCALE GENOMIC DNA]</scope>
    <source>
        <strain evidence="1 2">MSMB2036</strain>
    </source>
</reference>
<gene>
    <name evidence="1" type="ORF">WJ33_23515</name>
</gene>
<organism evidence="1 2">
    <name type="scientific">Burkholderia ubonensis</name>
    <dbReference type="NCBI Taxonomy" id="101571"/>
    <lineage>
        <taxon>Bacteria</taxon>
        <taxon>Pseudomonadati</taxon>
        <taxon>Pseudomonadota</taxon>
        <taxon>Betaproteobacteria</taxon>
        <taxon>Burkholderiales</taxon>
        <taxon>Burkholderiaceae</taxon>
        <taxon>Burkholderia</taxon>
        <taxon>Burkholderia cepacia complex</taxon>
    </lineage>
</organism>
<protein>
    <submittedName>
        <fullName evidence="1">Uncharacterized protein</fullName>
    </submittedName>
</protein>
<dbReference type="EMBL" id="LOXM01000108">
    <property type="protein sequence ID" value="KVG68775.1"/>
    <property type="molecule type" value="Genomic_DNA"/>
</dbReference>
<dbReference type="Proteomes" id="UP000064029">
    <property type="component" value="Unassembled WGS sequence"/>
</dbReference>
<accession>A0A103RJ88</accession>